<sequence>MSSQTSAAALAESLRRATGTTHPSLISAVIPAVLGAVARTATALRRAHSVEAAGSANAFGDAQLNVDVLAENYFRSAATSCGAIHAECC</sequence>
<proteinExistence type="predicted"/>
<accession>A0ACC2HNF8</accession>
<gene>
    <name evidence="1" type="ORF">ONZ43_g7855</name>
</gene>
<name>A0ACC2HNF8_9PEZI</name>
<organism evidence="1 2">
    <name type="scientific">Nemania bipapillata</name>
    <dbReference type="NCBI Taxonomy" id="110536"/>
    <lineage>
        <taxon>Eukaryota</taxon>
        <taxon>Fungi</taxon>
        <taxon>Dikarya</taxon>
        <taxon>Ascomycota</taxon>
        <taxon>Pezizomycotina</taxon>
        <taxon>Sordariomycetes</taxon>
        <taxon>Xylariomycetidae</taxon>
        <taxon>Xylariales</taxon>
        <taxon>Xylariaceae</taxon>
        <taxon>Nemania</taxon>
    </lineage>
</organism>
<keyword evidence="2" id="KW-1185">Reference proteome</keyword>
<evidence type="ECO:0000313" key="1">
    <source>
        <dbReference type="EMBL" id="KAJ8104430.1"/>
    </source>
</evidence>
<protein>
    <submittedName>
        <fullName evidence="1">Uncharacterized protein</fullName>
    </submittedName>
</protein>
<comment type="caution">
    <text evidence="1">The sequence shown here is derived from an EMBL/GenBank/DDBJ whole genome shotgun (WGS) entry which is preliminary data.</text>
</comment>
<evidence type="ECO:0000313" key="2">
    <source>
        <dbReference type="Proteomes" id="UP001153334"/>
    </source>
</evidence>
<reference evidence="1" key="1">
    <citation type="submission" date="2022-11" db="EMBL/GenBank/DDBJ databases">
        <title>Genome Sequence of Nemania bipapillata.</title>
        <authorList>
            <person name="Buettner E."/>
        </authorList>
    </citation>
    <scope>NUCLEOTIDE SEQUENCE</scope>
    <source>
        <strain evidence="1">CP14</strain>
    </source>
</reference>
<dbReference type="Proteomes" id="UP001153334">
    <property type="component" value="Unassembled WGS sequence"/>
</dbReference>
<dbReference type="EMBL" id="JAPESX010003740">
    <property type="protein sequence ID" value="KAJ8104430.1"/>
    <property type="molecule type" value="Genomic_DNA"/>
</dbReference>